<dbReference type="AlphaFoldDB" id="A0A834SS50"/>
<dbReference type="EMBL" id="JAAIUW010000011">
    <property type="protein sequence ID" value="KAF7808932.1"/>
    <property type="molecule type" value="Genomic_DNA"/>
</dbReference>
<gene>
    <name evidence="1" type="ORF">G2W53_035675</name>
</gene>
<reference evidence="1" key="1">
    <citation type="submission" date="2020-09" db="EMBL/GenBank/DDBJ databases">
        <title>Genome-Enabled Discovery of Anthraquinone Biosynthesis in Senna tora.</title>
        <authorList>
            <person name="Kang S.-H."/>
            <person name="Pandey R.P."/>
            <person name="Lee C.-M."/>
            <person name="Sim J.-S."/>
            <person name="Jeong J.-T."/>
            <person name="Choi B.-S."/>
            <person name="Jung M."/>
            <person name="Ginzburg D."/>
            <person name="Zhao K."/>
            <person name="Won S.Y."/>
            <person name="Oh T.-J."/>
            <person name="Yu Y."/>
            <person name="Kim N.-H."/>
            <person name="Lee O.R."/>
            <person name="Lee T.-H."/>
            <person name="Bashyal P."/>
            <person name="Kim T.-S."/>
            <person name="Lee W.-H."/>
            <person name="Kawkins C."/>
            <person name="Kim C.-K."/>
            <person name="Kim J.S."/>
            <person name="Ahn B.O."/>
            <person name="Rhee S.Y."/>
            <person name="Sohng J.K."/>
        </authorList>
    </citation>
    <scope>NUCLEOTIDE SEQUENCE</scope>
    <source>
        <tissue evidence="1">Leaf</tissue>
    </source>
</reference>
<proteinExistence type="predicted"/>
<keyword evidence="2" id="KW-1185">Reference proteome</keyword>
<evidence type="ECO:0000313" key="1">
    <source>
        <dbReference type="EMBL" id="KAF7808932.1"/>
    </source>
</evidence>
<organism evidence="1 2">
    <name type="scientific">Senna tora</name>
    <dbReference type="NCBI Taxonomy" id="362788"/>
    <lineage>
        <taxon>Eukaryota</taxon>
        <taxon>Viridiplantae</taxon>
        <taxon>Streptophyta</taxon>
        <taxon>Embryophyta</taxon>
        <taxon>Tracheophyta</taxon>
        <taxon>Spermatophyta</taxon>
        <taxon>Magnoliopsida</taxon>
        <taxon>eudicotyledons</taxon>
        <taxon>Gunneridae</taxon>
        <taxon>Pentapetalae</taxon>
        <taxon>rosids</taxon>
        <taxon>fabids</taxon>
        <taxon>Fabales</taxon>
        <taxon>Fabaceae</taxon>
        <taxon>Caesalpinioideae</taxon>
        <taxon>Cassia clade</taxon>
        <taxon>Senna</taxon>
    </lineage>
</organism>
<dbReference type="SUPFAM" id="SSF56219">
    <property type="entry name" value="DNase I-like"/>
    <property type="match status" value="1"/>
</dbReference>
<dbReference type="Proteomes" id="UP000634136">
    <property type="component" value="Unassembled WGS sequence"/>
</dbReference>
<dbReference type="InterPro" id="IPR036691">
    <property type="entry name" value="Endo/exonu/phosph_ase_sf"/>
</dbReference>
<dbReference type="PANTHER" id="PTHR35218:SF9">
    <property type="entry name" value="ENDONUCLEASE_EXONUCLEASE_PHOSPHATASE DOMAIN-CONTAINING PROTEIN"/>
    <property type="match status" value="1"/>
</dbReference>
<evidence type="ECO:0000313" key="2">
    <source>
        <dbReference type="Proteomes" id="UP000634136"/>
    </source>
</evidence>
<dbReference type="PANTHER" id="PTHR35218">
    <property type="entry name" value="RNASE H DOMAIN-CONTAINING PROTEIN"/>
    <property type="match status" value="1"/>
</dbReference>
<dbReference type="OrthoDB" id="1001388at2759"/>
<protein>
    <submittedName>
        <fullName evidence="1">Ribonuclease H</fullName>
    </submittedName>
</protein>
<dbReference type="Gene3D" id="3.60.10.10">
    <property type="entry name" value="Endonuclease/exonuclease/phosphatase"/>
    <property type="match status" value="1"/>
</dbReference>
<sequence>MKQGNILDWTNVLVQDFKFSNLYSWAASTLPPQYGLGLLLKATANGEFKWDVYSTPLSMGHDIIYCNRTLIAIPGEVRPFLITPVNWYFTFILWIQFMHCCLARNYLHLGPPGVEDVEQDLPQFNRGIKRKVGYEGLKGGFPGRASFFFMRLIAWNCRGFGYTTTIQRLKQLIRQYKPDFLFLSETKRSISFVSRVVRNLGYSCHVGTNPVGRSGGTFLAWQEDQQCSVLDSSPNWIHLSTKDISEKIGVNYFKEIFLEKNLQSEDMIFGKLQKYDIPSLQQNHLDILNKPFTFDECHVALNQMKPDGAPGPDGKIESLMSKFFWGNNGDHSKIHLQKWRDLCKRKEQGCKRKEQGGVALCDVYAFNQALLARHIWRIIDQKNMLIDSTLSAKYMEMSNWGNFLPRFNSSWRWKAIMKTNHVIIPNLEWQGNINNFSAITTKLRSWQTVNTIPRSGFSILCVNKKFKRGSDKIRKVFLSIICRAEVIVKLTYGLRTSEDMLCATFAVLRRGLQIVIDNSHFTNYCNVVVSHKGLAYNITQGVSATWQAAKVFRLPGGRNTRVVKSGCIVHPDR</sequence>
<accession>A0A834SS50</accession>
<comment type="caution">
    <text evidence="1">The sequence shown here is derived from an EMBL/GenBank/DDBJ whole genome shotgun (WGS) entry which is preliminary data.</text>
</comment>
<name>A0A834SS50_9FABA</name>